<dbReference type="RefSeq" id="WP_002956946.1">
    <property type="nucleotide sequence ID" value="NC_020555.1"/>
</dbReference>
<reference evidence="2" key="1">
    <citation type="submission" date="2008-08" db="EMBL/GenBank/DDBJ databases">
        <title>Annotation of Helicobacter cinaedi strain CCUG 18818.</title>
        <authorList>
            <consortium name="The Broad Institute Genome Sequencing Platform"/>
            <person name="Fox J.G."/>
            <person name="Shen Z."/>
            <person name="Charoenlap N."/>
            <person name="Schauer D.B."/>
            <person name="Ward D."/>
            <person name="Mehta T."/>
            <person name="Young S."/>
            <person name="Jaffe D."/>
            <person name="Gnerre S."/>
            <person name="Berlin A."/>
            <person name="Heiman D."/>
            <person name="Hepburn T."/>
            <person name="Shea T."/>
            <person name="Sykes S."/>
            <person name="Alvarado L."/>
            <person name="Kodira C."/>
            <person name="Borodovsky M."/>
            <person name="Lander E."/>
            <person name="Galagan J."/>
            <person name="Nusbaum C."/>
            <person name="Birren B."/>
        </authorList>
    </citation>
    <scope>NUCLEOTIDE SEQUENCE</scope>
    <source>
        <strain evidence="2">CCUG 18818</strain>
    </source>
</reference>
<reference evidence="3" key="4">
    <citation type="journal article" date="2014" name="Genome Announc.">
        <title>Draft genome sequences of six enterohepatic helicobacter species isolated from humans and one from rhesus macaques.</title>
        <authorList>
            <person name="Shen Z."/>
            <person name="Sheh A."/>
            <person name="Young S.K."/>
            <person name="Abouelliel A."/>
            <person name="Ward D.V."/>
            <person name="Earl A.M."/>
            <person name="Fox J.G."/>
        </authorList>
    </citation>
    <scope>NUCLEOTIDE SEQUENCE [LARGE SCALE GENOMIC DNA]</scope>
    <source>
        <strain evidence="3">CCUG 18818</strain>
    </source>
</reference>
<evidence type="ECO:0000313" key="2">
    <source>
        <dbReference type="EMBL" id="EFR47063.1"/>
    </source>
</evidence>
<dbReference type="Proteomes" id="UP000006036">
    <property type="component" value="Chromosome 1"/>
</dbReference>
<evidence type="ECO:0000313" key="4">
    <source>
        <dbReference type="Proteomes" id="UP000006036"/>
    </source>
</evidence>
<dbReference type="KEGG" id="hcb:HCBAA847_1286"/>
<organism evidence="1 4">
    <name type="scientific">Helicobacter cinaedi CCUG 18818 = ATCC BAA-847</name>
    <dbReference type="NCBI Taxonomy" id="537971"/>
    <lineage>
        <taxon>Bacteria</taxon>
        <taxon>Pseudomonadati</taxon>
        <taxon>Campylobacterota</taxon>
        <taxon>Epsilonproteobacteria</taxon>
        <taxon>Campylobacterales</taxon>
        <taxon>Helicobacteraceae</taxon>
        <taxon>Helicobacter</taxon>
    </lineage>
</organism>
<reference evidence="1" key="3">
    <citation type="submission" date="2012-07" db="EMBL/GenBank/DDBJ databases">
        <authorList>
            <person name="Akiyama T."/>
            <person name="Takeshita N."/>
            <person name="Ohmagari N."/>
            <person name="Kirikae T."/>
        </authorList>
    </citation>
    <scope>NUCLEOTIDE SEQUENCE</scope>
    <source>
        <strain evidence="1">ATCC BAA-847</strain>
    </source>
</reference>
<dbReference type="Proteomes" id="UP000005755">
    <property type="component" value="Unassembled WGS sequence"/>
</dbReference>
<sequence length="552" mass="63524">MSKILTQKSVSMLFWGFVCVYAFLVAYNADFSVIDDHTLLSTLFVGKDIPLFIIPDIGRFFPLDGQELNILSAVFGVKASVFYMFNALCVFVVVLCLQYALRVFLQEIAYSESLASPVSTPPPLNHSLSVKINLIYFVLFLLLVSPAFSTSWLRLFVPERMEFVFLSIFLMCYAYVLKHKQAIFALICGIISANIALYYKETAFAMIGAFAFVMLVCGYRNFSVQIRIFNLVLLLSSIVWLVVYYYVVLLNKQGDGFYGETPYNALLMIGKTLFSGFLNEPFLYGVVFVGLLHRIYMVFVKKSAFNPLLDSSVVASAILLLEYIVLRLGSLHYPLLAYIFALVVIGYFLGKWRWHRVGKVFLWFISIIFISNTLFMFIYYFAHYKFVPVNFQSTLGFVSQYTQENPHTRIYLEGVDRASNVEVYHSFGAWLLHYKAEDFDLMSDRAVDERFYREENTKAQWSVFKNNEIVPKRSGDIVIITPFSAEILNIDSLTQQYELLFVADYGYNVPLLGLKSFLKNAFVWFGITKDNDMILGQNIYGLPLHFYVMRVR</sequence>
<protein>
    <submittedName>
        <fullName evidence="1">Uncharacterized protein</fullName>
    </submittedName>
</protein>
<name>A0AAI8QH88_9HELI</name>
<dbReference type="AlphaFoldDB" id="A0AAI8QH88"/>
<evidence type="ECO:0000313" key="1">
    <source>
        <dbReference type="EMBL" id="BAM32519.1"/>
    </source>
</evidence>
<reference evidence="1 4" key="2">
    <citation type="journal article" date="2012" name="J. Bacteriol.">
        <title>Complete Genome Sequence of Helicobacter cinaedi Type Strain ATCC BAA-847.</title>
        <authorList>
            <person name="Miyoshi-Akiyama T."/>
            <person name="Takeshita N."/>
            <person name="Ohmagari N."/>
            <person name="Kirikae T."/>
        </authorList>
    </citation>
    <scope>NUCLEOTIDE SEQUENCE [LARGE SCALE GENOMIC DNA]</scope>
    <source>
        <strain evidence="1 4">ATCC BAA-847</strain>
    </source>
</reference>
<dbReference type="EMBL" id="AP012492">
    <property type="protein sequence ID" value="BAM32519.1"/>
    <property type="molecule type" value="Genomic_DNA"/>
</dbReference>
<evidence type="ECO:0000313" key="3">
    <source>
        <dbReference type="Proteomes" id="UP000005755"/>
    </source>
</evidence>
<accession>A0AAI8QH88</accession>
<gene>
    <name evidence="1" type="ORF">HCBAA847_1286</name>
    <name evidence="2" type="ORF">HCCG_01611</name>
</gene>
<proteinExistence type="predicted"/>
<keyword evidence="3" id="KW-1185">Reference proteome</keyword>
<dbReference type="EMBL" id="DS990392">
    <property type="protein sequence ID" value="EFR47063.1"/>
    <property type="molecule type" value="Genomic_DNA"/>
</dbReference>